<evidence type="ECO:0000313" key="1">
    <source>
        <dbReference type="EMBL" id="CAF1264835.1"/>
    </source>
</evidence>
<dbReference type="Proteomes" id="UP000663829">
    <property type="component" value="Unassembled WGS sequence"/>
</dbReference>
<organism evidence="1 3">
    <name type="scientific">Didymodactylos carnosus</name>
    <dbReference type="NCBI Taxonomy" id="1234261"/>
    <lineage>
        <taxon>Eukaryota</taxon>
        <taxon>Metazoa</taxon>
        <taxon>Spiralia</taxon>
        <taxon>Gnathifera</taxon>
        <taxon>Rotifera</taxon>
        <taxon>Eurotatoria</taxon>
        <taxon>Bdelloidea</taxon>
        <taxon>Philodinida</taxon>
        <taxon>Philodinidae</taxon>
        <taxon>Didymodactylos</taxon>
    </lineage>
</organism>
<evidence type="ECO:0000313" key="3">
    <source>
        <dbReference type="Proteomes" id="UP000663829"/>
    </source>
</evidence>
<protein>
    <submittedName>
        <fullName evidence="1">Uncharacterized protein</fullName>
    </submittedName>
</protein>
<dbReference type="SUPFAM" id="SSF48371">
    <property type="entry name" value="ARM repeat"/>
    <property type="match status" value="1"/>
</dbReference>
<dbReference type="OrthoDB" id="10067052at2759"/>
<sequence>MFSGTFKALLKTVTNCKTKNESQPSKEPLRFRKVIRTALAVRKFQKLESDKFKRSIECEFDKTVAINQLKCSYKQGKLFHLEESKKFAYYIRKFTITFDELGHVHTNLLNQFSKYLKDLDGNVDEQVQYFLCLSLKYLTRNSEQLIKEIQYSDVIDWIKRRKDESVKSQLVYTLVYMTEKSTLDNELINELSSLMLNRFDINEEAKGFLLTRLEISKSVDHNDQLKTEHRFKSADALKNRNRMLNMKTTLEKINTVNDTIDDDRSMWRSTWGECVNFYSLVVSQGQALKSDDKDNYLPKKLFDWHVCLNKNDLSHRPLRIRRRNKVYSFFINRMIVATLLRASKKQQLNSDAIDKLMMCATDLDSFVSIALHCNDDMVDLVVNVIHDDYDEFKGLNEPDTATIFIKKIMDKTIEVVPDQGWKIQKCLTNYQENDVKFAKLIFQIMNIADSTNEIDYKETFEAYIDVLVRGTRGNQEMIINFLNNQARDARRSQELFTDEILSKLIDLLNSDIYDTQIKEDIIEIINNYLEHETNKALRDEHLKLLIQYVKDSSN</sequence>
<dbReference type="EMBL" id="CAJNOQ010010940">
    <property type="protein sequence ID" value="CAF1264835.1"/>
    <property type="molecule type" value="Genomic_DNA"/>
</dbReference>
<evidence type="ECO:0000313" key="2">
    <source>
        <dbReference type="EMBL" id="CAF4046567.1"/>
    </source>
</evidence>
<dbReference type="Proteomes" id="UP000681722">
    <property type="component" value="Unassembled WGS sequence"/>
</dbReference>
<name>A0A815B260_9BILA</name>
<keyword evidence="3" id="KW-1185">Reference proteome</keyword>
<gene>
    <name evidence="1" type="ORF">GPM918_LOCUS26789</name>
    <name evidence="2" type="ORF">SRO942_LOCUS27008</name>
</gene>
<dbReference type="InterPro" id="IPR016024">
    <property type="entry name" value="ARM-type_fold"/>
</dbReference>
<dbReference type="EMBL" id="CAJOBC010020450">
    <property type="protein sequence ID" value="CAF4046567.1"/>
    <property type="molecule type" value="Genomic_DNA"/>
</dbReference>
<reference evidence="1" key="1">
    <citation type="submission" date="2021-02" db="EMBL/GenBank/DDBJ databases">
        <authorList>
            <person name="Nowell W R."/>
        </authorList>
    </citation>
    <scope>NUCLEOTIDE SEQUENCE</scope>
</reference>
<dbReference type="AlphaFoldDB" id="A0A815B260"/>
<accession>A0A815B260</accession>
<proteinExistence type="predicted"/>
<comment type="caution">
    <text evidence="1">The sequence shown here is derived from an EMBL/GenBank/DDBJ whole genome shotgun (WGS) entry which is preliminary data.</text>
</comment>